<dbReference type="AlphaFoldDB" id="A0A6G0R4F6"/>
<keyword evidence="1" id="KW-0472">Membrane</keyword>
<gene>
    <name evidence="3" type="ORF">PF008_g18738</name>
</gene>
<reference evidence="3 4" key="1">
    <citation type="submission" date="2018-09" db="EMBL/GenBank/DDBJ databases">
        <title>Genomic investigation of the strawberry pathogen Phytophthora fragariae indicates pathogenicity is determined by transcriptional variation in three key races.</title>
        <authorList>
            <person name="Adams T.M."/>
            <person name="Armitage A.D."/>
            <person name="Sobczyk M.K."/>
            <person name="Bates H.J."/>
            <person name="Dunwell J.M."/>
            <person name="Nellist C.F."/>
            <person name="Harrison R.J."/>
        </authorList>
    </citation>
    <scope>NUCLEOTIDE SEQUENCE [LARGE SCALE GENOMIC DNA]</scope>
    <source>
        <strain evidence="3 4">NOV-77</strain>
    </source>
</reference>
<feature type="transmembrane region" description="Helical" evidence="1">
    <location>
        <begin position="41"/>
        <end position="62"/>
    </location>
</feature>
<dbReference type="EMBL" id="QXFY01001449">
    <property type="protein sequence ID" value="KAE9317476.1"/>
    <property type="molecule type" value="Genomic_DNA"/>
</dbReference>
<name>A0A6G0R4F6_9STRA</name>
<feature type="chain" id="PRO_5026102343" evidence="2">
    <location>
        <begin position="32"/>
        <end position="127"/>
    </location>
</feature>
<evidence type="ECO:0000256" key="2">
    <source>
        <dbReference type="SAM" id="SignalP"/>
    </source>
</evidence>
<evidence type="ECO:0000256" key="1">
    <source>
        <dbReference type="SAM" id="Phobius"/>
    </source>
</evidence>
<keyword evidence="1" id="KW-1133">Transmembrane helix</keyword>
<proteinExistence type="predicted"/>
<dbReference type="Proteomes" id="UP000486351">
    <property type="component" value="Unassembled WGS sequence"/>
</dbReference>
<protein>
    <submittedName>
        <fullName evidence="3">Uncharacterized protein</fullName>
    </submittedName>
</protein>
<accession>A0A6G0R4F6</accession>
<keyword evidence="1" id="KW-0812">Transmembrane</keyword>
<sequence>MLPDGRPCRHAHHLAMLLSLCLPPQCPPCCARCVGRRHARYAALAVPATATVAVTVAGLTGTLPDVHTRRRRHARCSSVAYAATMLAAAMLAEQQSLLRVPLCLPSSFLVSFDTSLIWSSSASRCQC</sequence>
<evidence type="ECO:0000313" key="4">
    <source>
        <dbReference type="Proteomes" id="UP000486351"/>
    </source>
</evidence>
<evidence type="ECO:0000313" key="3">
    <source>
        <dbReference type="EMBL" id="KAE9317476.1"/>
    </source>
</evidence>
<keyword evidence="2" id="KW-0732">Signal</keyword>
<organism evidence="3 4">
    <name type="scientific">Phytophthora fragariae</name>
    <dbReference type="NCBI Taxonomy" id="53985"/>
    <lineage>
        <taxon>Eukaryota</taxon>
        <taxon>Sar</taxon>
        <taxon>Stramenopiles</taxon>
        <taxon>Oomycota</taxon>
        <taxon>Peronosporomycetes</taxon>
        <taxon>Peronosporales</taxon>
        <taxon>Peronosporaceae</taxon>
        <taxon>Phytophthora</taxon>
    </lineage>
</organism>
<feature type="signal peptide" evidence="2">
    <location>
        <begin position="1"/>
        <end position="31"/>
    </location>
</feature>
<comment type="caution">
    <text evidence="3">The sequence shown here is derived from an EMBL/GenBank/DDBJ whole genome shotgun (WGS) entry which is preliminary data.</text>
</comment>